<dbReference type="Pfam" id="PF08532">
    <property type="entry name" value="Glyco_hydro_42M"/>
    <property type="match status" value="1"/>
</dbReference>
<dbReference type="Gene3D" id="3.40.50.880">
    <property type="match status" value="1"/>
</dbReference>
<name>A0A7Y9LAZ7_9ACTN</name>
<dbReference type="Gene3D" id="3.20.20.80">
    <property type="entry name" value="Glycosidases"/>
    <property type="match status" value="1"/>
</dbReference>
<gene>
    <name evidence="3" type="ORF">BKA15_004678</name>
</gene>
<dbReference type="Pfam" id="PF14871">
    <property type="entry name" value="GHL6"/>
    <property type="match status" value="1"/>
</dbReference>
<dbReference type="SUPFAM" id="SSF52317">
    <property type="entry name" value="Class I glutamine amidotransferase-like"/>
    <property type="match status" value="1"/>
</dbReference>
<evidence type="ECO:0000259" key="2">
    <source>
        <dbReference type="Pfam" id="PF08532"/>
    </source>
</evidence>
<reference evidence="3 4" key="1">
    <citation type="submission" date="2020-07" db="EMBL/GenBank/DDBJ databases">
        <title>Sequencing the genomes of 1000 actinobacteria strains.</title>
        <authorList>
            <person name="Klenk H.-P."/>
        </authorList>
    </citation>
    <scope>NUCLEOTIDE SEQUENCE [LARGE SCALE GENOMIC DNA]</scope>
    <source>
        <strain evidence="3 4">DSM 22083</strain>
    </source>
</reference>
<sequence length="745" mass="82860">MTTAPWYRRTHRWGQTNLTEIDPERYDEGWWRRHWRETAIQGVIVNAGGIVAYYPSRFPLHHRAETLGDRDLYGEIVAAARDEGLTVVARMDSNRVAEDFYAAHPDWVCRDAAGEPIRAADKYVTCLNSPYYKEYLPEVLTEIIERSRPDGFADNSWAGLPRGSICYCDHCSAGFRREAGADLPRDHDWSAPAYRAWIAWNYRLRTELWELNNRVVAAAGGPDCRWFGMLSGDVLNNNQRFIDLRQILARSELIMLDHQHRNAVDGFEQNTEAGKRLHELLGWDKLIPESTPQYQLGRPAFRVAAMPQAEVRCWATSGFAGGIQPWWHHIGACHDDRRQYRTAAPLFGWHRDNADMLVDRTPVADLGIVWSQRNHDLAGQDRAAERTLDPYRGVTRALNAAGLTSLPIPADDLDRAAGRFAALVLPNLVVLSDDQLAAIERYVEQGGSVIATGDTGLMDDEGRPRADSGLADLFGIRTSAAIQGDVGPADPSIETHRRHTYLRLAPELRGRVDGPRDPAAPEPAGVRHPVLAGLDETDLIPFGGRLRQCRVDQGTQVLATFVPDFPIFPPETAWLRTPSTDLPGIVVRETPSGGRLVWLLADLDRCYARDQQPDHALIIGNAARWAVPEPTVIIDGGGRVNANLYRQQDRLVLHLTNRTVTATVPGRQDHLIPAGPVTVRLRVPGLRATSATLRVAGRPVPITADGDLLTFTVPELLDHEVATLPHQTPPTSHKSSRSDGVSLHK</sequence>
<dbReference type="RefSeq" id="WP_179754783.1">
    <property type="nucleotide sequence ID" value="NZ_JACCBU010000001.1"/>
</dbReference>
<dbReference type="GO" id="GO:0005975">
    <property type="term" value="P:carbohydrate metabolic process"/>
    <property type="evidence" value="ECO:0007669"/>
    <property type="project" value="InterPro"/>
</dbReference>
<dbReference type="CDD" id="cd03143">
    <property type="entry name" value="A4_beta-galactosidase_middle_domain"/>
    <property type="match status" value="1"/>
</dbReference>
<dbReference type="InterPro" id="IPR017853">
    <property type="entry name" value="GH"/>
</dbReference>
<evidence type="ECO:0000313" key="3">
    <source>
        <dbReference type="EMBL" id="NYE73349.1"/>
    </source>
</evidence>
<accession>A0A7Y9LAZ7</accession>
<feature type="region of interest" description="Disordered" evidence="1">
    <location>
        <begin position="722"/>
        <end position="745"/>
    </location>
</feature>
<evidence type="ECO:0000313" key="4">
    <source>
        <dbReference type="Proteomes" id="UP000569914"/>
    </source>
</evidence>
<dbReference type="InterPro" id="IPR013738">
    <property type="entry name" value="Beta_galactosidase_Trimer"/>
</dbReference>
<keyword evidence="4" id="KW-1185">Reference proteome</keyword>
<dbReference type="InterPro" id="IPR029062">
    <property type="entry name" value="Class_I_gatase-like"/>
</dbReference>
<proteinExistence type="predicted"/>
<feature type="domain" description="Beta-galactosidase trimerisation" evidence="2">
    <location>
        <begin position="418"/>
        <end position="479"/>
    </location>
</feature>
<dbReference type="InterPro" id="IPR028212">
    <property type="entry name" value="GHL6"/>
</dbReference>
<dbReference type="GO" id="GO:0004565">
    <property type="term" value="F:beta-galactosidase activity"/>
    <property type="evidence" value="ECO:0007669"/>
    <property type="project" value="InterPro"/>
</dbReference>
<dbReference type="Proteomes" id="UP000569914">
    <property type="component" value="Unassembled WGS sequence"/>
</dbReference>
<organism evidence="3 4">
    <name type="scientific">Microlunatus parietis</name>
    <dbReference type="NCBI Taxonomy" id="682979"/>
    <lineage>
        <taxon>Bacteria</taxon>
        <taxon>Bacillati</taxon>
        <taxon>Actinomycetota</taxon>
        <taxon>Actinomycetes</taxon>
        <taxon>Propionibacteriales</taxon>
        <taxon>Propionibacteriaceae</taxon>
        <taxon>Microlunatus</taxon>
    </lineage>
</organism>
<protein>
    <recommendedName>
        <fullName evidence="2">Beta-galactosidase trimerisation domain-containing protein</fullName>
    </recommendedName>
</protein>
<evidence type="ECO:0000256" key="1">
    <source>
        <dbReference type="SAM" id="MobiDB-lite"/>
    </source>
</evidence>
<dbReference type="AlphaFoldDB" id="A0A7Y9LAZ7"/>
<comment type="caution">
    <text evidence="3">The sequence shown here is derived from an EMBL/GenBank/DDBJ whole genome shotgun (WGS) entry which is preliminary data.</text>
</comment>
<dbReference type="EMBL" id="JACCBU010000001">
    <property type="protein sequence ID" value="NYE73349.1"/>
    <property type="molecule type" value="Genomic_DNA"/>
</dbReference>
<dbReference type="SUPFAM" id="SSF51445">
    <property type="entry name" value="(Trans)glycosidases"/>
    <property type="match status" value="1"/>
</dbReference>